<dbReference type="EMBL" id="JADOUF010000001">
    <property type="protein sequence ID" value="MBG6138672.1"/>
    <property type="molecule type" value="Genomic_DNA"/>
</dbReference>
<protein>
    <submittedName>
        <fullName evidence="2">Uncharacterized protein</fullName>
    </submittedName>
</protein>
<keyword evidence="3" id="KW-1185">Reference proteome</keyword>
<gene>
    <name evidence="2" type="ORF">IW245_004866</name>
</gene>
<feature type="signal peptide" evidence="1">
    <location>
        <begin position="1"/>
        <end position="28"/>
    </location>
</feature>
<comment type="caution">
    <text evidence="2">The sequence shown here is derived from an EMBL/GenBank/DDBJ whole genome shotgun (WGS) entry which is preliminary data.</text>
</comment>
<dbReference type="AlphaFoldDB" id="A0A8J7KRM5"/>
<evidence type="ECO:0000256" key="1">
    <source>
        <dbReference type="SAM" id="SignalP"/>
    </source>
</evidence>
<dbReference type="Proteomes" id="UP000622552">
    <property type="component" value="Unassembled WGS sequence"/>
</dbReference>
<organism evidence="2 3">
    <name type="scientific">Longispora fulva</name>
    <dbReference type="NCBI Taxonomy" id="619741"/>
    <lineage>
        <taxon>Bacteria</taxon>
        <taxon>Bacillati</taxon>
        <taxon>Actinomycetota</taxon>
        <taxon>Actinomycetes</taxon>
        <taxon>Micromonosporales</taxon>
        <taxon>Micromonosporaceae</taxon>
        <taxon>Longispora</taxon>
    </lineage>
</organism>
<proteinExistence type="predicted"/>
<sequence length="101" mass="9981">MKRILASAAVVAAASLSLIGATGGPASAAGTCTKYLNGSNVGTATCTGLAPGTRWRYVVECTPNSTPGGYAAWGTIVTGDGTSTATCRPDQRAIDAGIFLA</sequence>
<evidence type="ECO:0000313" key="2">
    <source>
        <dbReference type="EMBL" id="MBG6138672.1"/>
    </source>
</evidence>
<reference evidence="2" key="1">
    <citation type="submission" date="2020-11" db="EMBL/GenBank/DDBJ databases">
        <title>Sequencing the genomes of 1000 actinobacteria strains.</title>
        <authorList>
            <person name="Klenk H.-P."/>
        </authorList>
    </citation>
    <scope>NUCLEOTIDE SEQUENCE</scope>
    <source>
        <strain evidence="2">DSM 45356</strain>
    </source>
</reference>
<dbReference type="RefSeq" id="WP_197005407.1">
    <property type="nucleotide sequence ID" value="NZ_BONS01000009.1"/>
</dbReference>
<evidence type="ECO:0000313" key="3">
    <source>
        <dbReference type="Proteomes" id="UP000622552"/>
    </source>
</evidence>
<name>A0A8J7KRM5_9ACTN</name>
<accession>A0A8J7KRM5</accession>
<feature type="chain" id="PRO_5035328561" evidence="1">
    <location>
        <begin position="29"/>
        <end position="101"/>
    </location>
</feature>
<keyword evidence="1" id="KW-0732">Signal</keyword>